<dbReference type="EMBL" id="CAJNOJ010000036">
    <property type="protein sequence ID" value="CAF0912285.1"/>
    <property type="molecule type" value="Genomic_DNA"/>
</dbReference>
<dbReference type="PROSITE" id="PS51166">
    <property type="entry name" value="CBM20"/>
    <property type="match status" value="1"/>
</dbReference>
<dbReference type="AlphaFoldDB" id="A0A814ACI0"/>
<dbReference type="InterPro" id="IPR057023">
    <property type="entry name" value="PTP-SAK"/>
</dbReference>
<gene>
    <name evidence="5" type="ORF">EDS130_LOCUS10339</name>
    <name evidence="6" type="ORF">XAT740_LOCUS47941</name>
</gene>
<reference evidence="5" key="1">
    <citation type="submission" date="2021-02" db="EMBL/GenBank/DDBJ databases">
        <authorList>
            <person name="Nowell W R."/>
        </authorList>
    </citation>
    <scope>NUCLEOTIDE SEQUENCE</scope>
</reference>
<evidence type="ECO:0000256" key="1">
    <source>
        <dbReference type="ARBA" id="ARBA00022801"/>
    </source>
</evidence>
<dbReference type="GO" id="GO:2001070">
    <property type="term" value="F:starch binding"/>
    <property type="evidence" value="ECO:0007669"/>
    <property type="project" value="InterPro"/>
</dbReference>
<evidence type="ECO:0000313" key="7">
    <source>
        <dbReference type="Proteomes" id="UP000663828"/>
    </source>
</evidence>
<dbReference type="Pfam" id="PF22784">
    <property type="entry name" value="PTP-SAK"/>
    <property type="match status" value="1"/>
</dbReference>
<sequence>MQYTFGLIVPGAIITSILNSTPIIRLCGSLPELGSWSADKAPQLNLLTKELYRSKRLLNEPRFYRIDINISKDVKEFDYKYVINDVWEGKPGENRVWLRDDCKNLVDGVYYTPIDYWIDVKTGATNEKSHTSNFYNEVVSNGIMHYGRVNEQLHVGSCPRTLEHINNVLGQELGVTAVLNLQVIKDIEKNCKKILGDDHVPEPNNEYDLASVDILRKAYEQAGILFLWVPITDLSSTGRELMSPQSALVLKTLLAKGHKVYVHCNAGVGRAFGTVCAYYHFVLNIPLAKVHYELAPVRSCGFFDRVFLENAEKIYRKAYA</sequence>
<feature type="domain" description="Tyrosine specific protein phosphatases" evidence="3">
    <location>
        <begin position="239"/>
        <end position="271"/>
    </location>
</feature>
<dbReference type="Proteomes" id="UP000663828">
    <property type="component" value="Unassembled WGS sequence"/>
</dbReference>
<dbReference type="PANTHER" id="PTHR46864">
    <property type="entry name" value="LAFORIN"/>
    <property type="match status" value="1"/>
</dbReference>
<dbReference type="InterPro" id="IPR029021">
    <property type="entry name" value="Prot-tyrosine_phosphatase-like"/>
</dbReference>
<dbReference type="OrthoDB" id="273181at2759"/>
<evidence type="ECO:0000256" key="2">
    <source>
        <dbReference type="ARBA" id="ARBA00022912"/>
    </source>
</evidence>
<dbReference type="SUPFAM" id="SSF52799">
    <property type="entry name" value="(Phosphotyrosine protein) phosphatases II"/>
    <property type="match status" value="1"/>
</dbReference>
<protein>
    <submittedName>
        <fullName evidence="5">Uncharacterized protein</fullName>
    </submittedName>
</protein>
<dbReference type="Proteomes" id="UP000663852">
    <property type="component" value="Unassembled WGS sequence"/>
</dbReference>
<name>A0A814ACI0_ADIRI</name>
<proteinExistence type="predicted"/>
<dbReference type="InterPro" id="IPR002044">
    <property type="entry name" value="CBM20"/>
</dbReference>
<dbReference type="SMART" id="SM01065">
    <property type="entry name" value="CBM_2"/>
    <property type="match status" value="1"/>
</dbReference>
<dbReference type="GO" id="GO:0005634">
    <property type="term" value="C:nucleus"/>
    <property type="evidence" value="ECO:0007669"/>
    <property type="project" value="TreeGrafter"/>
</dbReference>
<dbReference type="SUPFAM" id="SSF49452">
    <property type="entry name" value="Starch-binding domain-like"/>
    <property type="match status" value="1"/>
</dbReference>
<organism evidence="5 8">
    <name type="scientific">Adineta ricciae</name>
    <name type="common">Rotifer</name>
    <dbReference type="NCBI Taxonomy" id="249248"/>
    <lineage>
        <taxon>Eukaryota</taxon>
        <taxon>Metazoa</taxon>
        <taxon>Spiralia</taxon>
        <taxon>Gnathifera</taxon>
        <taxon>Rotifera</taxon>
        <taxon>Eurotatoria</taxon>
        <taxon>Bdelloidea</taxon>
        <taxon>Adinetida</taxon>
        <taxon>Adinetidae</taxon>
        <taxon>Adineta</taxon>
    </lineage>
</organism>
<dbReference type="InterPro" id="IPR013783">
    <property type="entry name" value="Ig-like_fold"/>
</dbReference>
<dbReference type="InterPro" id="IPR013784">
    <property type="entry name" value="Carb-bd-like_fold"/>
</dbReference>
<dbReference type="EMBL" id="CAJNOR010006764">
    <property type="protein sequence ID" value="CAF1603093.1"/>
    <property type="molecule type" value="Genomic_DNA"/>
</dbReference>
<evidence type="ECO:0000313" key="6">
    <source>
        <dbReference type="EMBL" id="CAF1603093.1"/>
    </source>
</evidence>
<evidence type="ECO:0000313" key="5">
    <source>
        <dbReference type="EMBL" id="CAF0912285.1"/>
    </source>
</evidence>
<dbReference type="Gene3D" id="3.90.190.10">
    <property type="entry name" value="Protein tyrosine phosphatase superfamily"/>
    <property type="match status" value="1"/>
</dbReference>
<feature type="domain" description="CBM20" evidence="4">
    <location>
        <begin position="1"/>
        <end position="118"/>
    </location>
</feature>
<dbReference type="GO" id="GO:0005737">
    <property type="term" value="C:cytoplasm"/>
    <property type="evidence" value="ECO:0007669"/>
    <property type="project" value="TreeGrafter"/>
</dbReference>
<keyword evidence="1" id="KW-0378">Hydrolase</keyword>
<dbReference type="InterPro" id="IPR000387">
    <property type="entry name" value="Tyr_Pase_dom"/>
</dbReference>
<evidence type="ECO:0000259" key="4">
    <source>
        <dbReference type="PROSITE" id="PS51166"/>
    </source>
</evidence>
<keyword evidence="2" id="KW-0904">Protein phosphatase</keyword>
<comment type="caution">
    <text evidence="5">The sequence shown here is derived from an EMBL/GenBank/DDBJ whole genome shotgun (WGS) entry which is preliminary data.</text>
</comment>
<accession>A0A814ACI0</accession>
<dbReference type="Gene3D" id="2.60.40.10">
    <property type="entry name" value="Immunoglobulins"/>
    <property type="match status" value="1"/>
</dbReference>
<dbReference type="PANTHER" id="PTHR46864:SF1">
    <property type="entry name" value="LAFORIN"/>
    <property type="match status" value="1"/>
</dbReference>
<evidence type="ECO:0000259" key="3">
    <source>
        <dbReference type="PROSITE" id="PS50056"/>
    </source>
</evidence>
<keyword evidence="7" id="KW-1185">Reference proteome</keyword>
<dbReference type="GO" id="GO:0004725">
    <property type="term" value="F:protein tyrosine phosphatase activity"/>
    <property type="evidence" value="ECO:0007669"/>
    <property type="project" value="InterPro"/>
</dbReference>
<evidence type="ECO:0000313" key="8">
    <source>
        <dbReference type="Proteomes" id="UP000663852"/>
    </source>
</evidence>
<dbReference type="PROSITE" id="PS50056">
    <property type="entry name" value="TYR_PHOSPHATASE_2"/>
    <property type="match status" value="1"/>
</dbReference>
<dbReference type="InterPro" id="IPR042942">
    <property type="entry name" value="Laforin"/>
</dbReference>